<dbReference type="GeneID" id="5729529"/>
<keyword evidence="3" id="KW-1185">Reference proteome</keyword>
<feature type="domain" description="PD-(D/E)XK endonuclease-like" evidence="1">
    <location>
        <begin position="64"/>
        <end position="199"/>
    </location>
</feature>
<dbReference type="InterPro" id="IPR011604">
    <property type="entry name" value="PDDEXK-like_dom_sf"/>
</dbReference>
<dbReference type="OrthoDB" id="8124at10239"/>
<name>Q50I54_9VIRU</name>
<dbReference type="EMBL" id="AJ875026">
    <property type="protein sequence ID" value="CAI44172.1"/>
    <property type="molecule type" value="Genomic_DNA"/>
</dbReference>
<proteinExistence type="predicted"/>
<organism evidence="2 3">
    <name type="scientific">Acidianus rod-shaped virus 1</name>
    <dbReference type="NCBI Taxonomy" id="309181"/>
    <lineage>
        <taxon>Viruses</taxon>
        <taxon>Adnaviria</taxon>
        <taxon>Zilligvirae</taxon>
        <taxon>Taleaviricota</taxon>
        <taxon>Tokiviricetes</taxon>
        <taxon>Ligamenvirales</taxon>
        <taxon>Rudiviridae</taxon>
        <taxon>Itarudivirus</taxon>
        <taxon>Itarudivirus pozzuoliense</taxon>
        <taxon>Itarudivirus ARV1</taxon>
    </lineage>
</organism>
<dbReference type="RefSeq" id="YP_001542634.1">
    <property type="nucleotide sequence ID" value="NC_009965.1"/>
</dbReference>
<evidence type="ECO:0000313" key="2">
    <source>
        <dbReference type="EMBL" id="CAI44172.1"/>
    </source>
</evidence>
<dbReference type="Pfam" id="PF12705">
    <property type="entry name" value="PDDEXK_1"/>
    <property type="match status" value="1"/>
</dbReference>
<reference evidence="2 3" key="1">
    <citation type="journal article" date="2005" name="Virology">
        <title>A novel rudivirus, ARV1, of the hyperthermophilic archaeal genus Acidianus.</title>
        <authorList>
            <person name="Vestergaard G."/>
            <person name="Haring M."/>
            <person name="Peng X."/>
            <person name="Rachel R."/>
            <person name="Garrett R.A."/>
            <person name="Prangishvili D."/>
        </authorList>
    </citation>
    <scope>NUCLEOTIDE SEQUENCE</scope>
</reference>
<dbReference type="Proteomes" id="UP000001777">
    <property type="component" value="Segment"/>
</dbReference>
<sequence length="207" mass="23645">MVYAEKVKESFMRQYPIGTLFPSEIGICVRKSVLARRVTFKKMMGTESTDAGASIHVTVQQYFTATMNCEAEKPVSYNIDGITISGKVDLLCNNDLIELKTTGKTVFTPYANHLMQIAVYRQALKTMGIDVKGTYIVYINRAIDDVQEFHISESQLQTALKQAEDYVRRYNAFKDEKNIKNIPRGDVVFCQHCEFRSICFGDITRFF</sequence>
<accession>Q50I54</accession>
<evidence type="ECO:0000313" key="3">
    <source>
        <dbReference type="Proteomes" id="UP000001777"/>
    </source>
</evidence>
<dbReference type="Gene3D" id="3.90.320.10">
    <property type="match status" value="1"/>
</dbReference>
<dbReference type="InterPro" id="IPR038726">
    <property type="entry name" value="PDDEXK_AddAB-type"/>
</dbReference>
<protein>
    <recommendedName>
        <fullName evidence="1">PD-(D/E)XK endonuclease-like domain-containing protein</fullName>
    </recommendedName>
</protein>
<dbReference type="KEGG" id="vg:5729529"/>
<evidence type="ECO:0000259" key="1">
    <source>
        <dbReference type="Pfam" id="PF12705"/>
    </source>
</evidence>